<evidence type="ECO:0000313" key="4">
    <source>
        <dbReference type="Proteomes" id="UP000623795"/>
    </source>
</evidence>
<keyword evidence="4" id="KW-1185">Reference proteome</keyword>
<evidence type="ECO:0000313" key="3">
    <source>
        <dbReference type="EMBL" id="NMG45479.1"/>
    </source>
</evidence>
<comment type="caution">
    <text evidence="3">The sequence shown here is derived from an EMBL/GenBank/DDBJ whole genome shotgun (WGS) entry which is preliminary data.</text>
</comment>
<reference evidence="3 4" key="1">
    <citation type="submission" date="2019-12" db="EMBL/GenBank/DDBJ databases">
        <title>Comparative genomics gives insights into the taxonomy of the Azoarcus-Aromatoleum group and reveals separate origins of nif in the plant-associated Azoarcus and non-plant-associated Aromatoleum sub-groups.</title>
        <authorList>
            <person name="Lafos M."/>
            <person name="Maluk M."/>
            <person name="Batista M."/>
            <person name="Junghare M."/>
            <person name="Carmona M."/>
            <person name="Faoro H."/>
            <person name="Cruz L.M."/>
            <person name="Battistoni F."/>
            <person name="De Souza E."/>
            <person name="Pedrosa F."/>
            <person name="Chen W.-M."/>
            <person name="Poole P.S."/>
            <person name="Dixon R.A."/>
            <person name="James E.K."/>
        </authorList>
    </citation>
    <scope>NUCLEOTIDE SEQUENCE [LARGE SCALE GENOMIC DNA]</scope>
    <source>
        <strain evidence="3 4">Td21</strain>
    </source>
</reference>
<dbReference type="EMBL" id="WTVN01000030">
    <property type="protein sequence ID" value="NMG45479.1"/>
    <property type="molecule type" value="Genomic_DNA"/>
</dbReference>
<evidence type="ECO:0000256" key="1">
    <source>
        <dbReference type="SAM" id="MobiDB-lite"/>
    </source>
</evidence>
<organism evidence="3 4">
    <name type="scientific">Aromatoleum toluvorans</name>
    <dbReference type="NCBI Taxonomy" id="92002"/>
    <lineage>
        <taxon>Bacteria</taxon>
        <taxon>Pseudomonadati</taxon>
        <taxon>Pseudomonadota</taxon>
        <taxon>Betaproteobacteria</taxon>
        <taxon>Rhodocyclales</taxon>
        <taxon>Rhodocyclaceae</taxon>
        <taxon>Aromatoleum</taxon>
    </lineage>
</organism>
<feature type="compositionally biased region" description="Basic and acidic residues" evidence="1">
    <location>
        <begin position="1"/>
        <end position="12"/>
    </location>
</feature>
<keyword evidence="2" id="KW-0732">Signal</keyword>
<name>A0ABX1Q1A9_9RHOO</name>
<gene>
    <name evidence="3" type="ORF">GPA22_17330</name>
</gene>
<protein>
    <submittedName>
        <fullName evidence="3">Uncharacterized protein</fullName>
    </submittedName>
</protein>
<feature type="region of interest" description="Disordered" evidence="1">
    <location>
        <begin position="47"/>
        <end position="71"/>
    </location>
</feature>
<feature type="compositionally biased region" description="Polar residues" evidence="1">
    <location>
        <begin position="47"/>
        <end position="57"/>
    </location>
</feature>
<feature type="region of interest" description="Disordered" evidence="1">
    <location>
        <begin position="1"/>
        <end position="20"/>
    </location>
</feature>
<sequence>MVNGQHVERRDQMMPTRILSGRPRKPASILRLVAAGAIALVPLSAAAQQSNNGTTTAEGVGHGIGSTMHEIGTGARDAGREIGHGAANVGRQVGHTARDAAVVTWDAMKRTGTAVGHTVRDGSKAFVRGLKGEPER</sequence>
<proteinExistence type="predicted"/>
<accession>A0ABX1Q1A9</accession>
<feature type="chain" id="PRO_5045224861" evidence="2">
    <location>
        <begin position="48"/>
        <end position="136"/>
    </location>
</feature>
<feature type="signal peptide" evidence="2">
    <location>
        <begin position="1"/>
        <end position="47"/>
    </location>
</feature>
<dbReference type="Proteomes" id="UP000623795">
    <property type="component" value="Unassembled WGS sequence"/>
</dbReference>
<evidence type="ECO:0000256" key="2">
    <source>
        <dbReference type="SAM" id="SignalP"/>
    </source>
</evidence>